<dbReference type="Proteomes" id="UP000719766">
    <property type="component" value="Unassembled WGS sequence"/>
</dbReference>
<dbReference type="AlphaFoldDB" id="A0A9P7APA8"/>
<organism evidence="1 2">
    <name type="scientific">Suillus plorans</name>
    <dbReference type="NCBI Taxonomy" id="116603"/>
    <lineage>
        <taxon>Eukaryota</taxon>
        <taxon>Fungi</taxon>
        <taxon>Dikarya</taxon>
        <taxon>Basidiomycota</taxon>
        <taxon>Agaricomycotina</taxon>
        <taxon>Agaricomycetes</taxon>
        <taxon>Agaricomycetidae</taxon>
        <taxon>Boletales</taxon>
        <taxon>Suillineae</taxon>
        <taxon>Suillaceae</taxon>
        <taxon>Suillus</taxon>
    </lineage>
</organism>
<gene>
    <name evidence="1" type="ORF">HD556DRAFT_508579</name>
</gene>
<proteinExistence type="predicted"/>
<comment type="caution">
    <text evidence="1">The sequence shown here is derived from an EMBL/GenBank/DDBJ whole genome shotgun (WGS) entry which is preliminary data.</text>
</comment>
<protein>
    <submittedName>
        <fullName evidence="1">Uncharacterized protein</fullName>
    </submittedName>
</protein>
<keyword evidence="2" id="KW-1185">Reference proteome</keyword>
<evidence type="ECO:0000313" key="1">
    <source>
        <dbReference type="EMBL" id="KAG1793492.1"/>
    </source>
</evidence>
<name>A0A9P7APA8_9AGAM</name>
<accession>A0A9P7APA8</accession>
<dbReference type="OrthoDB" id="3261278at2759"/>
<dbReference type="RefSeq" id="XP_041159917.1">
    <property type="nucleotide sequence ID" value="XM_041310809.1"/>
</dbReference>
<dbReference type="EMBL" id="JABBWE010000030">
    <property type="protein sequence ID" value="KAG1793492.1"/>
    <property type="molecule type" value="Genomic_DNA"/>
</dbReference>
<dbReference type="GeneID" id="64604573"/>
<sequence length="175" mass="19496">MRPSSSIELHWSSIPPGHSYRFASLQGLALNFCVKIRTASNVDPAKSWATSAEQFHHGSASLAHQTVLRFLAAHCRSIVLLTPFRCDEAEFIILCKRMCFRAMFANCNGFFTTAVELVELGRGVFWTQLEHVCIPLDKLFMSGDAGATLAAEFKQLSLRLRNAFSGLLKINTSDR</sequence>
<evidence type="ECO:0000313" key="2">
    <source>
        <dbReference type="Proteomes" id="UP000719766"/>
    </source>
</evidence>
<reference evidence="1" key="1">
    <citation type="journal article" date="2020" name="New Phytol.">
        <title>Comparative genomics reveals dynamic genome evolution in host specialist ectomycorrhizal fungi.</title>
        <authorList>
            <person name="Lofgren L.A."/>
            <person name="Nguyen N.H."/>
            <person name="Vilgalys R."/>
            <person name="Ruytinx J."/>
            <person name="Liao H.L."/>
            <person name="Branco S."/>
            <person name="Kuo A."/>
            <person name="LaButti K."/>
            <person name="Lipzen A."/>
            <person name="Andreopoulos W."/>
            <person name="Pangilinan J."/>
            <person name="Riley R."/>
            <person name="Hundley H."/>
            <person name="Na H."/>
            <person name="Barry K."/>
            <person name="Grigoriev I.V."/>
            <person name="Stajich J.E."/>
            <person name="Kennedy P.G."/>
        </authorList>
    </citation>
    <scope>NUCLEOTIDE SEQUENCE</scope>
    <source>
        <strain evidence="1">S12</strain>
    </source>
</reference>